<evidence type="ECO:0000259" key="17">
    <source>
        <dbReference type="Pfam" id="PF02233"/>
    </source>
</evidence>
<feature type="transmembrane region" description="Helical" evidence="16">
    <location>
        <begin position="86"/>
        <end position="104"/>
    </location>
</feature>
<feature type="transmembrane region" description="Helical" evidence="16">
    <location>
        <begin position="216"/>
        <end position="235"/>
    </location>
</feature>
<dbReference type="AlphaFoldDB" id="A0A4R5CC53"/>
<dbReference type="InterPro" id="IPR012136">
    <property type="entry name" value="NADH_DH_b"/>
</dbReference>
<dbReference type="InParanoid" id="A0A4R5CC53"/>
<evidence type="ECO:0000256" key="10">
    <source>
        <dbReference type="ARBA" id="ARBA00022967"/>
    </source>
</evidence>
<evidence type="ECO:0000256" key="13">
    <source>
        <dbReference type="ARBA" id="ARBA00023136"/>
    </source>
</evidence>
<dbReference type="InterPro" id="IPR034300">
    <property type="entry name" value="PNTB-like"/>
</dbReference>
<keyword evidence="11 16" id="KW-1133">Transmembrane helix</keyword>
<dbReference type="InterPro" id="IPR029035">
    <property type="entry name" value="DHS-like_NAD/FAD-binding_dom"/>
</dbReference>
<keyword evidence="9 15" id="KW-0521">NADP</keyword>
<keyword evidence="12 15" id="KW-0520">NAD</keyword>
<feature type="transmembrane region" description="Helical" evidence="16">
    <location>
        <begin position="188"/>
        <end position="210"/>
    </location>
</feature>
<comment type="catalytic activity">
    <reaction evidence="14 15">
        <text>NAD(+) + NADPH + H(+)(in) = NADH + NADP(+) + H(+)(out)</text>
        <dbReference type="Rhea" id="RHEA:47992"/>
        <dbReference type="ChEBI" id="CHEBI:15378"/>
        <dbReference type="ChEBI" id="CHEBI:57540"/>
        <dbReference type="ChEBI" id="CHEBI:57783"/>
        <dbReference type="ChEBI" id="CHEBI:57945"/>
        <dbReference type="ChEBI" id="CHEBI:58349"/>
        <dbReference type="EC" id="7.1.1.1"/>
    </reaction>
</comment>
<sequence length="493" mass="50222">MIAVWAQVCYVVAAVCFILALKGLSSPKTARRGNLVGAFGALLAVVVTFIAYDIDNLGWILLAVAFGAVGGAMGARRVAMTAMPQLVALFNGVGGGAAALVALLELSEPARAGITRPAGFGDDGWFAYSPLAESGGHTESEILRMVDLLSTGTLTATAFTVLIGAVSFSGSTVTFLKLQELMTGRPITFPGGPIVFGAVLVAAVGLGLWAVATGSVTLAIILALVGLLAGVLLVLPVGGADVPIVISLLNAFTGLAVAAGGYVLENALLLVAGTLVGASGTILTRAMAHAMGRSVSSILFGAFKGGSTAGGGEASDRPVRSAGPDDVAIMLAYARKVIVVPGYGLAVAQAQHTIRELVDLLEKRGVEVGYAIHPVAGRMPGHMNVLLAEANIPYEQLLEMDTANGQLRTADVALVVGANDVVNPAARTSPGSPIYGMPILDADHAGAIVFLKRSMRPGFAGIENELLFDPKTTLLFGDAKASLTALVSALKSL</sequence>
<dbReference type="PANTHER" id="PTHR44758">
    <property type="entry name" value="NAD(P) TRANSHYDROGENASE SUBUNIT BETA"/>
    <property type="match status" value="1"/>
</dbReference>
<evidence type="ECO:0000256" key="3">
    <source>
        <dbReference type="ARBA" id="ARBA00007919"/>
    </source>
</evidence>
<evidence type="ECO:0000256" key="9">
    <source>
        <dbReference type="ARBA" id="ARBA00022857"/>
    </source>
</evidence>
<name>A0A4R5CC53_9ACTN</name>
<protein>
    <recommendedName>
        <fullName evidence="5 15">NAD(P) transhydrogenase subunit beta</fullName>
        <ecNumber evidence="4 15">7.1.1.1</ecNumber>
    </recommendedName>
    <alternativeName>
        <fullName evidence="15">Nicotinamide nucleotide transhydrogenase subunit beta</fullName>
    </alternativeName>
</protein>
<evidence type="ECO:0000256" key="14">
    <source>
        <dbReference type="ARBA" id="ARBA00048202"/>
    </source>
</evidence>
<dbReference type="Pfam" id="PF02233">
    <property type="entry name" value="PNTB"/>
    <property type="match status" value="1"/>
</dbReference>
<evidence type="ECO:0000313" key="19">
    <source>
        <dbReference type="Proteomes" id="UP000294739"/>
    </source>
</evidence>
<dbReference type="Proteomes" id="UP000294739">
    <property type="component" value="Unassembled WGS sequence"/>
</dbReference>
<keyword evidence="7 15" id="KW-0997">Cell inner membrane</keyword>
<evidence type="ECO:0000256" key="4">
    <source>
        <dbReference type="ARBA" id="ARBA00012943"/>
    </source>
</evidence>
<feature type="transmembrane region" description="Helical" evidence="16">
    <location>
        <begin position="154"/>
        <end position="176"/>
    </location>
</feature>
<feature type="domain" description="NADP transhydrogenase beta-like" evidence="17">
    <location>
        <begin position="7"/>
        <end position="488"/>
    </location>
</feature>
<dbReference type="GO" id="GO:0005886">
    <property type="term" value="C:plasma membrane"/>
    <property type="evidence" value="ECO:0007669"/>
    <property type="project" value="UniProtKB-SubCell"/>
</dbReference>
<keyword evidence="13 15" id="KW-0472">Membrane</keyword>
<reference evidence="18 19" key="1">
    <citation type="submission" date="2019-03" db="EMBL/GenBank/DDBJ databases">
        <title>Draft genome sequences of novel Actinobacteria.</title>
        <authorList>
            <person name="Sahin N."/>
            <person name="Ay H."/>
            <person name="Saygin H."/>
        </authorList>
    </citation>
    <scope>NUCLEOTIDE SEQUENCE [LARGE SCALE GENOMIC DNA]</scope>
    <source>
        <strain evidence="18 19">5K138</strain>
    </source>
</reference>
<comment type="subcellular location">
    <subcellularLocation>
        <location evidence="2">Cell inner membrane</location>
        <topology evidence="2">Multi-pass membrane protein</topology>
    </subcellularLocation>
</comment>
<evidence type="ECO:0000256" key="5">
    <source>
        <dbReference type="ARBA" id="ARBA00014581"/>
    </source>
</evidence>
<evidence type="ECO:0000256" key="15">
    <source>
        <dbReference type="PIRNR" id="PIRNR000204"/>
    </source>
</evidence>
<comment type="similarity">
    <text evidence="3 15">Belongs to the PNT beta subunit family.</text>
</comment>
<feature type="transmembrane region" description="Helical" evidence="16">
    <location>
        <begin position="57"/>
        <end position="74"/>
    </location>
</feature>
<evidence type="ECO:0000256" key="6">
    <source>
        <dbReference type="ARBA" id="ARBA00022475"/>
    </source>
</evidence>
<dbReference type="EMBL" id="SMKZ01000074">
    <property type="protein sequence ID" value="TDD97551.1"/>
    <property type="molecule type" value="Genomic_DNA"/>
</dbReference>
<dbReference type="GO" id="GO:0008750">
    <property type="term" value="F:proton-translocating NAD(P)+ transhydrogenase activity"/>
    <property type="evidence" value="ECO:0007669"/>
    <property type="project" value="UniProtKB-EC"/>
</dbReference>
<feature type="transmembrane region" description="Helical" evidence="16">
    <location>
        <begin position="33"/>
        <end position="51"/>
    </location>
</feature>
<comment type="caution">
    <text evidence="18">The sequence shown here is derived from an EMBL/GenBank/DDBJ whole genome shotgun (WGS) entry which is preliminary data.</text>
</comment>
<feature type="transmembrane region" description="Helical" evidence="16">
    <location>
        <begin position="5"/>
        <end position="21"/>
    </location>
</feature>
<dbReference type="SUPFAM" id="SSF52467">
    <property type="entry name" value="DHS-like NAD/FAD-binding domain"/>
    <property type="match status" value="1"/>
</dbReference>
<accession>A0A4R5CC53</accession>
<dbReference type="EC" id="7.1.1.1" evidence="4 15"/>
<evidence type="ECO:0000256" key="8">
    <source>
        <dbReference type="ARBA" id="ARBA00022692"/>
    </source>
</evidence>
<dbReference type="RefSeq" id="WP_131901448.1">
    <property type="nucleotide sequence ID" value="NZ_SMKZ01000074.1"/>
</dbReference>
<dbReference type="PANTHER" id="PTHR44758:SF1">
    <property type="entry name" value="NAD(P) TRANSHYDROGENASE SUBUNIT BETA"/>
    <property type="match status" value="1"/>
</dbReference>
<evidence type="ECO:0000256" key="11">
    <source>
        <dbReference type="ARBA" id="ARBA00022989"/>
    </source>
</evidence>
<dbReference type="PIRSF" id="PIRSF000204">
    <property type="entry name" value="PNTB"/>
    <property type="match status" value="1"/>
</dbReference>
<keyword evidence="10 15" id="KW-1278">Translocase</keyword>
<evidence type="ECO:0000256" key="2">
    <source>
        <dbReference type="ARBA" id="ARBA00004429"/>
    </source>
</evidence>
<evidence type="ECO:0000256" key="12">
    <source>
        <dbReference type="ARBA" id="ARBA00023027"/>
    </source>
</evidence>
<dbReference type="Gene3D" id="3.40.50.1220">
    <property type="entry name" value="TPP-binding domain"/>
    <property type="match status" value="1"/>
</dbReference>
<proteinExistence type="inferred from homology"/>
<evidence type="ECO:0000256" key="7">
    <source>
        <dbReference type="ARBA" id="ARBA00022519"/>
    </source>
</evidence>
<dbReference type="OrthoDB" id="9763786at2"/>
<feature type="transmembrane region" description="Helical" evidence="16">
    <location>
        <begin position="242"/>
        <end position="262"/>
    </location>
</feature>
<gene>
    <name evidence="18" type="ORF">E1269_29635</name>
</gene>
<comment type="function">
    <text evidence="1 15">The transhydrogenation between NADH and NADP is coupled to respiration and ATP hydrolysis and functions as a proton pump across the membrane.</text>
</comment>
<keyword evidence="19" id="KW-1185">Reference proteome</keyword>
<evidence type="ECO:0000256" key="1">
    <source>
        <dbReference type="ARBA" id="ARBA00003943"/>
    </source>
</evidence>
<dbReference type="FunCoup" id="A0A4R5CC53">
    <property type="interactions" value="2"/>
</dbReference>
<evidence type="ECO:0000256" key="16">
    <source>
        <dbReference type="SAM" id="Phobius"/>
    </source>
</evidence>
<keyword evidence="8 16" id="KW-0812">Transmembrane</keyword>
<keyword evidence="6 15" id="KW-1003">Cell membrane</keyword>
<dbReference type="GO" id="GO:0050661">
    <property type="term" value="F:NADP binding"/>
    <property type="evidence" value="ECO:0007669"/>
    <property type="project" value="InterPro"/>
</dbReference>
<evidence type="ECO:0000313" key="18">
    <source>
        <dbReference type="EMBL" id="TDD97551.1"/>
    </source>
</evidence>
<organism evidence="18 19">
    <name type="scientific">Jiangella asiatica</name>
    <dbReference type="NCBI Taxonomy" id="2530372"/>
    <lineage>
        <taxon>Bacteria</taxon>
        <taxon>Bacillati</taxon>
        <taxon>Actinomycetota</taxon>
        <taxon>Actinomycetes</taxon>
        <taxon>Jiangellales</taxon>
        <taxon>Jiangellaceae</taxon>
        <taxon>Jiangella</taxon>
    </lineage>
</organism>